<evidence type="ECO:0000259" key="1">
    <source>
        <dbReference type="Pfam" id="PF08241"/>
    </source>
</evidence>
<feature type="domain" description="Methyltransferase type 11" evidence="1">
    <location>
        <begin position="68"/>
        <end position="155"/>
    </location>
</feature>
<dbReference type="Gene3D" id="3.40.50.150">
    <property type="entry name" value="Vaccinia Virus protein VP39"/>
    <property type="match status" value="1"/>
</dbReference>
<reference evidence="2 3" key="1">
    <citation type="journal article" date="2009" name="Genome Res.">
        <title>Whole genome sequence of Desulfovibrio magneticus strain RS-1 revealed common gene clusters in magnetotactic bacteria.</title>
        <authorList>
            <person name="Nakazawa H."/>
            <person name="Arakaki A."/>
            <person name="Narita-Yamada S."/>
            <person name="Yashiro I."/>
            <person name="Jinno K."/>
            <person name="Aoki N."/>
            <person name="Tsuruyama A."/>
            <person name="Okamura Y."/>
            <person name="Tanikawa S."/>
            <person name="Fujita N."/>
            <person name="Takeyama H."/>
            <person name="Matsunaga T."/>
        </authorList>
    </citation>
    <scope>NUCLEOTIDE SEQUENCE [LARGE SCALE GENOMIC DNA]</scope>
    <source>
        <strain evidence="3">ATCC 700980 / DSM 13731 / RS-1</strain>
    </source>
</reference>
<protein>
    <recommendedName>
        <fullName evidence="1">Methyltransferase type 11 domain-containing protein</fullName>
    </recommendedName>
</protein>
<keyword evidence="3" id="KW-1185">Reference proteome</keyword>
<dbReference type="Proteomes" id="UP000009071">
    <property type="component" value="Chromosome"/>
</dbReference>
<dbReference type="GO" id="GO:0008757">
    <property type="term" value="F:S-adenosylmethionine-dependent methyltransferase activity"/>
    <property type="evidence" value="ECO:0007669"/>
    <property type="project" value="InterPro"/>
</dbReference>
<dbReference type="PANTHER" id="PTHR43591">
    <property type="entry name" value="METHYLTRANSFERASE"/>
    <property type="match status" value="1"/>
</dbReference>
<dbReference type="CDD" id="cd02440">
    <property type="entry name" value="AdoMet_MTases"/>
    <property type="match status" value="1"/>
</dbReference>
<dbReference type="eggNOG" id="COG2226">
    <property type="taxonomic scope" value="Bacteria"/>
</dbReference>
<dbReference type="STRING" id="573370.DMR_22560"/>
<proteinExistence type="predicted"/>
<dbReference type="HOGENOM" id="CLU_069129_1_2_7"/>
<name>C4XSQ5_SOLM1</name>
<dbReference type="KEGG" id="dma:DMR_22560"/>
<dbReference type="InterPro" id="IPR013216">
    <property type="entry name" value="Methyltransf_11"/>
</dbReference>
<organism evidence="2 3">
    <name type="scientific">Solidesulfovibrio magneticus (strain ATCC 700980 / DSM 13731 / RS-1)</name>
    <name type="common">Desulfovibrio magneticus</name>
    <dbReference type="NCBI Taxonomy" id="573370"/>
    <lineage>
        <taxon>Bacteria</taxon>
        <taxon>Pseudomonadati</taxon>
        <taxon>Thermodesulfobacteriota</taxon>
        <taxon>Desulfovibrionia</taxon>
        <taxon>Desulfovibrionales</taxon>
        <taxon>Desulfovibrionaceae</taxon>
        <taxon>Solidesulfovibrio</taxon>
    </lineage>
</organism>
<dbReference type="AlphaFoldDB" id="C4XSQ5"/>
<sequence>MVRKPDMTCATNIWYDARGVRRPEKRGARKGDLIIMMSIYWENAAAVPSSLELVPEVRALIGPGDRIVDLGCGPGRTLAGLRRDGLGASHVGADCNPPSLALAAGLGLAVVRADLAALPFADASFEVAVLQAVMTTLPSPAARLAVLAEARRVVKGLLCLGDFLRNPDLPYYRARYEAGLAETGEAGSFLVREGGVVLYQAHHFTFEELEGLLSQAGFGVVQAVFAQVATRSGNIVAGVSLAAKAL</sequence>
<dbReference type="SUPFAM" id="SSF53335">
    <property type="entry name" value="S-adenosyl-L-methionine-dependent methyltransferases"/>
    <property type="match status" value="1"/>
</dbReference>
<gene>
    <name evidence="2" type="ordered locus">DMR_22560</name>
</gene>
<dbReference type="EMBL" id="AP010904">
    <property type="protein sequence ID" value="BAH75747.1"/>
    <property type="molecule type" value="Genomic_DNA"/>
</dbReference>
<evidence type="ECO:0000313" key="2">
    <source>
        <dbReference type="EMBL" id="BAH75747.1"/>
    </source>
</evidence>
<dbReference type="Pfam" id="PF08241">
    <property type="entry name" value="Methyltransf_11"/>
    <property type="match status" value="1"/>
</dbReference>
<dbReference type="InterPro" id="IPR029063">
    <property type="entry name" value="SAM-dependent_MTases_sf"/>
</dbReference>
<accession>C4XSQ5</accession>
<evidence type="ECO:0000313" key="3">
    <source>
        <dbReference type="Proteomes" id="UP000009071"/>
    </source>
</evidence>